<evidence type="ECO:0000256" key="2">
    <source>
        <dbReference type="ARBA" id="ARBA00022729"/>
    </source>
</evidence>
<feature type="region of interest" description="Disordered" evidence="4">
    <location>
        <begin position="1"/>
        <end position="83"/>
    </location>
</feature>
<dbReference type="Gene3D" id="2.20.230.10">
    <property type="entry name" value="Resuscitation-promoting factor rpfb"/>
    <property type="match status" value="1"/>
</dbReference>
<dbReference type="InterPro" id="IPR051933">
    <property type="entry name" value="Resuscitation_pf_RpfB"/>
</dbReference>
<dbReference type="Pfam" id="PF06737">
    <property type="entry name" value="Transglycosylas"/>
    <property type="match status" value="1"/>
</dbReference>
<gene>
    <name evidence="6" type="ORF">B1H29_21720</name>
</gene>
<name>A0A1S6JBN0_9ACTN</name>
<evidence type="ECO:0000313" key="7">
    <source>
        <dbReference type="Proteomes" id="UP000189443"/>
    </source>
</evidence>
<feature type="compositionally biased region" description="Polar residues" evidence="4">
    <location>
        <begin position="1"/>
        <end position="11"/>
    </location>
</feature>
<reference evidence="6 7" key="1">
    <citation type="submission" date="2017-02" db="EMBL/GenBank/DDBJ databases">
        <title>Streptomyces pactum ACT12 Genome sequencing and assembly.</title>
        <authorList>
            <person name="Xue Q."/>
            <person name="Yan X."/>
            <person name="Jia L."/>
            <person name="Yan H."/>
        </authorList>
    </citation>
    <scope>NUCLEOTIDE SEQUENCE [LARGE SCALE GENOMIC DNA]</scope>
    <source>
        <strain evidence="6 7">ACT12</strain>
    </source>
</reference>
<dbReference type="KEGG" id="spac:B1H29_21720"/>
<dbReference type="Gene3D" id="1.10.530.10">
    <property type="match status" value="1"/>
</dbReference>
<keyword evidence="3" id="KW-0378">Hydrolase</keyword>
<evidence type="ECO:0000256" key="3">
    <source>
        <dbReference type="ARBA" id="ARBA00022801"/>
    </source>
</evidence>
<dbReference type="Pfam" id="PF07501">
    <property type="entry name" value="G5"/>
    <property type="match status" value="1"/>
</dbReference>
<evidence type="ECO:0000259" key="5">
    <source>
        <dbReference type="PROSITE" id="PS51109"/>
    </source>
</evidence>
<dbReference type="EMBL" id="CP019724">
    <property type="protein sequence ID" value="AQS69175.1"/>
    <property type="molecule type" value="Genomic_DNA"/>
</dbReference>
<dbReference type="PANTHER" id="PTHR39160">
    <property type="entry name" value="CELL WALL-BINDING PROTEIN YOCH"/>
    <property type="match status" value="1"/>
</dbReference>
<dbReference type="AlphaFoldDB" id="A0A1S6JBN0"/>
<dbReference type="PANTHER" id="PTHR39160:SF4">
    <property type="entry name" value="RESUSCITATION-PROMOTING FACTOR RPFB"/>
    <property type="match status" value="1"/>
</dbReference>
<protein>
    <submittedName>
        <fullName evidence="6">Resuscitation-promoting factor</fullName>
    </submittedName>
</protein>
<dbReference type="InterPro" id="IPR011098">
    <property type="entry name" value="G5_dom"/>
</dbReference>
<sequence length="448" mass="48013">MIRTQSETFETYETPAPYDVHSAPTLAYGDTHRPGAHRPASEAAGPAALPRQGAAPASAPASAPAPAPGDGRAARRRRERCAGRTDGSLRRLLPRALVVAFLAGGTTAFVAKDKAVELTVDGSARTLHTFADDVTELLADEGVEVGAHDVIVPAPGTPLTSGEEVAVRYGRPVLLTLDGRRRQVWTTAETVEGALRQLGVRTEGAYLSTEGSRRIGREGLALNVWTERVVTVMADGRARTVRTNAATVGEAVEEAGVTLRDQDTTSVPATGFPRDGQTVTVLRITGSEEVREDPIPFAVRRADDPSLYRGTEVVEQAGQPGLRRTTYAVRTVNGVREKPRRLHTEVVREPRPQVVRVGTRARPASVRGADHLNWEGLAACESGGRPDAVDPSGTYGGLYQFDTRTWHSLGGEGRPEDASAAEQTYRAKKLYVRSGADSWPHCGTRLQG</sequence>
<dbReference type="SMART" id="SM01208">
    <property type="entry name" value="G5"/>
    <property type="match status" value="1"/>
</dbReference>
<evidence type="ECO:0000256" key="4">
    <source>
        <dbReference type="SAM" id="MobiDB-lite"/>
    </source>
</evidence>
<dbReference type="InterPro" id="IPR007137">
    <property type="entry name" value="DUF348"/>
</dbReference>
<keyword evidence="7" id="KW-1185">Reference proteome</keyword>
<proteinExistence type="inferred from homology"/>
<dbReference type="GO" id="GO:0016787">
    <property type="term" value="F:hydrolase activity"/>
    <property type="evidence" value="ECO:0007669"/>
    <property type="project" value="UniProtKB-KW"/>
</dbReference>
<dbReference type="PROSITE" id="PS51109">
    <property type="entry name" value="G5"/>
    <property type="match status" value="1"/>
</dbReference>
<dbReference type="STRING" id="68249.BC342_13690"/>
<evidence type="ECO:0000313" key="6">
    <source>
        <dbReference type="EMBL" id="AQS69175.1"/>
    </source>
</evidence>
<dbReference type="CDD" id="cd13925">
    <property type="entry name" value="RPF"/>
    <property type="match status" value="1"/>
</dbReference>
<dbReference type="InterPro" id="IPR010618">
    <property type="entry name" value="RPF"/>
</dbReference>
<keyword evidence="2" id="KW-0732">Signal</keyword>
<dbReference type="Proteomes" id="UP000189443">
    <property type="component" value="Chromosome"/>
</dbReference>
<evidence type="ECO:0000256" key="1">
    <source>
        <dbReference type="ARBA" id="ARBA00010830"/>
    </source>
</evidence>
<dbReference type="InterPro" id="IPR023346">
    <property type="entry name" value="Lysozyme-like_dom_sf"/>
</dbReference>
<organism evidence="6 7">
    <name type="scientific">Streptomyces pactum</name>
    <dbReference type="NCBI Taxonomy" id="68249"/>
    <lineage>
        <taxon>Bacteria</taxon>
        <taxon>Bacillati</taxon>
        <taxon>Actinomycetota</taxon>
        <taxon>Actinomycetes</taxon>
        <taxon>Kitasatosporales</taxon>
        <taxon>Streptomycetaceae</taxon>
        <taxon>Streptomyces</taxon>
    </lineage>
</organism>
<feature type="compositionally biased region" description="Low complexity" evidence="4">
    <location>
        <begin position="50"/>
        <end position="71"/>
    </location>
</feature>
<feature type="domain" description="G5" evidence="5">
    <location>
        <begin position="281"/>
        <end position="361"/>
    </location>
</feature>
<dbReference type="SUPFAM" id="SSF53955">
    <property type="entry name" value="Lysozyme-like"/>
    <property type="match status" value="1"/>
</dbReference>
<comment type="similarity">
    <text evidence="1">Belongs to the transglycosylase family. Rpf subfamily.</text>
</comment>
<accession>A0A1S6JBN0</accession>
<dbReference type="Pfam" id="PF03990">
    <property type="entry name" value="DUF348"/>
    <property type="match status" value="3"/>
</dbReference>
<dbReference type="RefSeq" id="WP_055417357.1">
    <property type="nucleotide sequence ID" value="NZ_CP019724.1"/>
</dbReference>